<sequence length="116" mass="12484">MSTELVNITVNSPDPSAIARWWAGALDATVSVDVGEYASVAAGAVGLSFQKSDDEPGNTMHFDLKAEDREAEVERFVALGAERIADREVPEFGLEWTVLADPDGNRFCVASGHDED</sequence>
<dbReference type="PANTHER" id="PTHR35908">
    <property type="entry name" value="HYPOTHETICAL FUSION PROTEIN"/>
    <property type="match status" value="1"/>
</dbReference>
<reference evidence="3" key="1">
    <citation type="journal article" date="2019" name="Int. J. Syst. Evol. Microbiol.">
        <title>The Global Catalogue of Microorganisms (GCM) 10K type strain sequencing project: providing services to taxonomists for standard genome sequencing and annotation.</title>
        <authorList>
            <consortium name="The Broad Institute Genomics Platform"/>
            <consortium name="The Broad Institute Genome Sequencing Center for Infectious Disease"/>
            <person name="Wu L."/>
            <person name="Ma J."/>
        </authorList>
    </citation>
    <scope>NUCLEOTIDE SEQUENCE [LARGE SCALE GENOMIC DNA]</scope>
    <source>
        <strain evidence="3">IBRC-M 10908</strain>
    </source>
</reference>
<accession>A0ABV8TY06</accession>
<feature type="domain" description="VOC" evidence="1">
    <location>
        <begin position="4"/>
        <end position="112"/>
    </location>
</feature>
<keyword evidence="3" id="KW-1185">Reference proteome</keyword>
<dbReference type="RefSeq" id="WP_380620763.1">
    <property type="nucleotide sequence ID" value="NZ_JBHSDK010000015.1"/>
</dbReference>
<dbReference type="PANTHER" id="PTHR35908:SF1">
    <property type="entry name" value="CONSERVED PROTEIN"/>
    <property type="match status" value="1"/>
</dbReference>
<evidence type="ECO:0000259" key="1">
    <source>
        <dbReference type="PROSITE" id="PS51819"/>
    </source>
</evidence>
<dbReference type="Proteomes" id="UP001595823">
    <property type="component" value="Unassembled WGS sequence"/>
</dbReference>
<dbReference type="InterPro" id="IPR029068">
    <property type="entry name" value="Glyas_Bleomycin-R_OHBP_Dase"/>
</dbReference>
<name>A0ABV8TY06_9ACTN</name>
<dbReference type="SUPFAM" id="SSF54593">
    <property type="entry name" value="Glyoxalase/Bleomycin resistance protein/Dihydroxybiphenyl dioxygenase"/>
    <property type="match status" value="1"/>
</dbReference>
<evidence type="ECO:0000313" key="3">
    <source>
        <dbReference type="Proteomes" id="UP001595823"/>
    </source>
</evidence>
<proteinExistence type="predicted"/>
<dbReference type="Gene3D" id="3.10.180.10">
    <property type="entry name" value="2,3-Dihydroxybiphenyl 1,2-Dioxygenase, domain 1"/>
    <property type="match status" value="1"/>
</dbReference>
<protein>
    <submittedName>
        <fullName evidence="2">VOC family protein</fullName>
    </submittedName>
</protein>
<dbReference type="EMBL" id="JBHSDK010000015">
    <property type="protein sequence ID" value="MFC4335670.1"/>
    <property type="molecule type" value="Genomic_DNA"/>
</dbReference>
<dbReference type="CDD" id="cd06587">
    <property type="entry name" value="VOC"/>
    <property type="match status" value="1"/>
</dbReference>
<comment type="caution">
    <text evidence="2">The sequence shown here is derived from an EMBL/GenBank/DDBJ whole genome shotgun (WGS) entry which is preliminary data.</text>
</comment>
<organism evidence="2 3">
    <name type="scientific">Salininema proteolyticum</name>
    <dbReference type="NCBI Taxonomy" id="1607685"/>
    <lineage>
        <taxon>Bacteria</taxon>
        <taxon>Bacillati</taxon>
        <taxon>Actinomycetota</taxon>
        <taxon>Actinomycetes</taxon>
        <taxon>Glycomycetales</taxon>
        <taxon>Glycomycetaceae</taxon>
        <taxon>Salininema</taxon>
    </lineage>
</organism>
<gene>
    <name evidence="2" type="ORF">ACFPET_10705</name>
</gene>
<evidence type="ECO:0000313" key="2">
    <source>
        <dbReference type="EMBL" id="MFC4335670.1"/>
    </source>
</evidence>
<dbReference type="InterPro" id="IPR037523">
    <property type="entry name" value="VOC_core"/>
</dbReference>
<dbReference type="PROSITE" id="PS51819">
    <property type="entry name" value="VOC"/>
    <property type="match status" value="1"/>
</dbReference>
<dbReference type="Pfam" id="PF18029">
    <property type="entry name" value="Glyoxalase_6"/>
    <property type="match status" value="1"/>
</dbReference>
<dbReference type="InterPro" id="IPR041581">
    <property type="entry name" value="Glyoxalase_6"/>
</dbReference>